<accession>A0ABN8G077</accession>
<evidence type="ECO:0000313" key="5">
    <source>
        <dbReference type="Proteomes" id="UP000838821"/>
    </source>
</evidence>
<dbReference type="CDD" id="cd01310">
    <property type="entry name" value="TatD_DNAse"/>
    <property type="match status" value="1"/>
</dbReference>
<dbReference type="SUPFAM" id="SSF51556">
    <property type="entry name" value="Metallo-dependent hydrolases"/>
    <property type="match status" value="1"/>
</dbReference>
<dbReference type="PANTHER" id="PTHR10060">
    <property type="entry name" value="TATD FAMILY DEOXYRIBONUCLEASE"/>
    <property type="match status" value="1"/>
</dbReference>
<sequence>MLEDNIETKLTNQLIDIGVNLMHRSFDQDREDVVARALVAGVTPLLLTGTSLRSSAEASRYAGEFPGKLFATAGIHPHDTRNCKDHTMDKLRKLAKLPQVVAIGECGLDYNRDFSPRDVQRKWFEEQIQLACELQMPLFLHEREAHYDFVRIMKPYVGSINKAVVHCFTGSLQELHVYLQLGFYIGITGWICDERRGKHLRELVKQVPLDRLMLETDAPFLTPRDLPVKPQDGRNEPAFLPHIAATVAACLGKTAREVADSTAQTTKDFFGLKLQGRSSFSSPIRSD</sequence>
<protein>
    <submittedName>
        <fullName evidence="4">3'-5' ssDNA/RNA exonuclease TatD</fullName>
        <ecNumber evidence="4">3.1.11.-</ecNumber>
    </submittedName>
</protein>
<dbReference type="InterPro" id="IPR050891">
    <property type="entry name" value="TatD-type_Hydrolase"/>
</dbReference>
<dbReference type="EMBL" id="CAKMMW010000001">
    <property type="protein sequence ID" value="CAH1192395.1"/>
    <property type="molecule type" value="Genomic_DNA"/>
</dbReference>
<evidence type="ECO:0000313" key="4">
    <source>
        <dbReference type="EMBL" id="CAH1192395.1"/>
    </source>
</evidence>
<evidence type="ECO:0000256" key="1">
    <source>
        <dbReference type="ARBA" id="ARBA00022722"/>
    </source>
</evidence>
<dbReference type="Pfam" id="PF01026">
    <property type="entry name" value="TatD_DNase"/>
    <property type="match status" value="1"/>
</dbReference>
<keyword evidence="4" id="KW-0269">Exonuclease</keyword>
<evidence type="ECO:0000256" key="3">
    <source>
        <dbReference type="ARBA" id="ARBA00022801"/>
    </source>
</evidence>
<reference evidence="4" key="1">
    <citation type="submission" date="2022-01" db="EMBL/GenBank/DDBJ databases">
        <authorList>
            <person name="Criscuolo A."/>
        </authorList>
    </citation>
    <scope>NUCLEOTIDE SEQUENCE</scope>
    <source>
        <strain evidence="4">CIP111891</strain>
    </source>
</reference>
<organism evidence="4 5">
    <name type="scientific">Paenibacillus allorhizoplanae</name>
    <dbReference type="NCBI Taxonomy" id="2905648"/>
    <lineage>
        <taxon>Bacteria</taxon>
        <taxon>Bacillati</taxon>
        <taxon>Bacillota</taxon>
        <taxon>Bacilli</taxon>
        <taxon>Bacillales</taxon>
        <taxon>Paenibacillaceae</taxon>
        <taxon>Paenibacillus</taxon>
    </lineage>
</organism>
<evidence type="ECO:0000256" key="2">
    <source>
        <dbReference type="ARBA" id="ARBA00022723"/>
    </source>
</evidence>
<dbReference type="EC" id="3.1.11.-" evidence="4"/>
<dbReference type="PIRSF" id="PIRSF005902">
    <property type="entry name" value="DNase_TatD"/>
    <property type="match status" value="1"/>
</dbReference>
<comment type="caution">
    <text evidence="4">The sequence shown here is derived from an EMBL/GenBank/DDBJ whole genome shotgun (WGS) entry which is preliminary data.</text>
</comment>
<dbReference type="RefSeq" id="WP_236284122.1">
    <property type="nucleotide sequence ID" value="NZ_CAKMMW010000001.1"/>
</dbReference>
<dbReference type="PANTHER" id="PTHR10060:SF15">
    <property type="entry name" value="DEOXYRIBONUCLEASE TATDN1"/>
    <property type="match status" value="1"/>
</dbReference>
<keyword evidence="5" id="KW-1185">Reference proteome</keyword>
<dbReference type="Proteomes" id="UP000838821">
    <property type="component" value="Unassembled WGS sequence"/>
</dbReference>
<name>A0ABN8G077_9BACL</name>
<gene>
    <name evidence="4" type="primary">tatD</name>
    <name evidence="4" type="ORF">PAECIP111891_00283</name>
</gene>
<dbReference type="Gene3D" id="3.20.20.140">
    <property type="entry name" value="Metal-dependent hydrolases"/>
    <property type="match status" value="1"/>
</dbReference>
<keyword evidence="1" id="KW-0540">Nuclease</keyword>
<proteinExistence type="predicted"/>
<dbReference type="InterPro" id="IPR032466">
    <property type="entry name" value="Metal_Hydrolase"/>
</dbReference>
<dbReference type="GO" id="GO:0004527">
    <property type="term" value="F:exonuclease activity"/>
    <property type="evidence" value="ECO:0007669"/>
    <property type="project" value="UniProtKB-KW"/>
</dbReference>
<dbReference type="InterPro" id="IPR018228">
    <property type="entry name" value="DNase_TatD-rel_CS"/>
</dbReference>
<dbReference type="InterPro" id="IPR001130">
    <property type="entry name" value="TatD-like"/>
</dbReference>
<keyword evidence="3 4" id="KW-0378">Hydrolase</keyword>
<dbReference type="PROSITE" id="PS01091">
    <property type="entry name" value="TATD_3"/>
    <property type="match status" value="1"/>
</dbReference>
<keyword evidence="2" id="KW-0479">Metal-binding</keyword>